<evidence type="ECO:0000259" key="2">
    <source>
        <dbReference type="Pfam" id="PF13439"/>
    </source>
</evidence>
<feature type="domain" description="Glycosyltransferase subfamily 4-like N-terminal" evidence="2">
    <location>
        <begin position="13"/>
        <end position="160"/>
    </location>
</feature>
<dbReference type="CDD" id="cd03801">
    <property type="entry name" value="GT4_PimA-like"/>
    <property type="match status" value="1"/>
</dbReference>
<evidence type="ECO:0000313" key="4">
    <source>
        <dbReference type="Proteomes" id="UP000178198"/>
    </source>
</evidence>
<sequence>MRILQLIDSLEAGGAERMAVNYANALAAEIEFSALVATRKEGSLKKQLLEKAAYLFLNKKSTLDCKAVFQLRNYIIQHQIQIIQAHSSSFFLAVLVKLTLPKIKIIWHDHYGNSAFLEKRPHFFLQIGRWFFSGIIAVNENLQSWSKTQLHFKNVIYLPNFAMVESVVERQTFLKGESGKRIVCLANLRQQKNHFLLLDVASSLRESHPDWSFHLLGKDFKDDYSKALKEELKRKQLENHVFVYDSGSDVAAILAQVQIGVLTSNSEGLPVALLEYGLHQKAVVVTQVGQVAAVIADTKNGFLVPPNDRVLFYNRLVELIDDRILRERFSENLHQTVVEHFSEASSIKKYIHWIRTTINE</sequence>
<dbReference type="OrthoDB" id="823685at2"/>
<dbReference type="InterPro" id="IPR028098">
    <property type="entry name" value="Glyco_trans_4-like_N"/>
</dbReference>
<keyword evidence="4" id="KW-1185">Reference proteome</keyword>
<dbReference type="GO" id="GO:0016757">
    <property type="term" value="F:glycosyltransferase activity"/>
    <property type="evidence" value="ECO:0007669"/>
    <property type="project" value="InterPro"/>
</dbReference>
<keyword evidence="3" id="KW-0808">Transferase</keyword>
<accession>A0A1D9P7F9</accession>
<protein>
    <submittedName>
        <fullName evidence="3">Glycosyl transferase</fullName>
    </submittedName>
</protein>
<dbReference type="STRING" id="1306519.BIW12_03050"/>
<dbReference type="Pfam" id="PF00534">
    <property type="entry name" value="Glycos_transf_1"/>
    <property type="match status" value="1"/>
</dbReference>
<dbReference type="Proteomes" id="UP000178198">
    <property type="component" value="Chromosome"/>
</dbReference>
<dbReference type="SUPFAM" id="SSF53756">
    <property type="entry name" value="UDP-Glycosyltransferase/glycogen phosphorylase"/>
    <property type="match status" value="1"/>
</dbReference>
<name>A0A1D9P7F9_9FLAO</name>
<dbReference type="PANTHER" id="PTHR12526">
    <property type="entry name" value="GLYCOSYLTRANSFERASE"/>
    <property type="match status" value="1"/>
</dbReference>
<dbReference type="KEGG" id="fcm:BIW12_03050"/>
<organism evidence="3 4">
    <name type="scientific">Flavobacterium commune</name>
    <dbReference type="NCBI Taxonomy" id="1306519"/>
    <lineage>
        <taxon>Bacteria</taxon>
        <taxon>Pseudomonadati</taxon>
        <taxon>Bacteroidota</taxon>
        <taxon>Flavobacteriia</taxon>
        <taxon>Flavobacteriales</taxon>
        <taxon>Flavobacteriaceae</taxon>
        <taxon>Flavobacterium</taxon>
    </lineage>
</organism>
<dbReference type="EMBL" id="CP017774">
    <property type="protein sequence ID" value="AOZ98489.1"/>
    <property type="molecule type" value="Genomic_DNA"/>
</dbReference>
<gene>
    <name evidence="3" type="ORF">BIW12_03050</name>
</gene>
<dbReference type="Gene3D" id="3.40.50.2000">
    <property type="entry name" value="Glycogen Phosphorylase B"/>
    <property type="match status" value="2"/>
</dbReference>
<reference evidence="3 4" key="1">
    <citation type="submission" date="2016-10" db="EMBL/GenBank/DDBJ databases">
        <title>Complete Genome Sequence of Flavobacterium sp. PK15.</title>
        <authorList>
            <person name="Ekwe A."/>
            <person name="Kim S.B."/>
        </authorList>
    </citation>
    <scope>NUCLEOTIDE SEQUENCE [LARGE SCALE GENOMIC DNA]</scope>
    <source>
        <strain evidence="3 4">PK15</strain>
    </source>
</reference>
<dbReference type="PANTHER" id="PTHR12526:SF630">
    <property type="entry name" value="GLYCOSYLTRANSFERASE"/>
    <property type="match status" value="1"/>
</dbReference>
<proteinExistence type="predicted"/>
<evidence type="ECO:0000259" key="1">
    <source>
        <dbReference type="Pfam" id="PF00534"/>
    </source>
</evidence>
<evidence type="ECO:0000313" key="3">
    <source>
        <dbReference type="EMBL" id="AOZ98489.1"/>
    </source>
</evidence>
<dbReference type="AlphaFoldDB" id="A0A1D9P7F9"/>
<dbReference type="Pfam" id="PF13439">
    <property type="entry name" value="Glyco_transf_4"/>
    <property type="match status" value="1"/>
</dbReference>
<dbReference type="RefSeq" id="WP_071183757.1">
    <property type="nucleotide sequence ID" value="NZ_CP017774.1"/>
</dbReference>
<feature type="domain" description="Glycosyl transferase family 1" evidence="1">
    <location>
        <begin position="170"/>
        <end position="332"/>
    </location>
</feature>
<dbReference type="InterPro" id="IPR001296">
    <property type="entry name" value="Glyco_trans_1"/>
</dbReference>